<dbReference type="AlphaFoldDB" id="A0A1D2VKH6"/>
<feature type="compositionally biased region" description="Polar residues" evidence="6">
    <location>
        <begin position="212"/>
        <end position="230"/>
    </location>
</feature>
<gene>
    <name evidence="8" type="ORF">ASCRUDRAFT_45341</name>
</gene>
<accession>A0A1D2VKH6</accession>
<evidence type="ECO:0000256" key="2">
    <source>
        <dbReference type="ARBA" id="ARBA00022884"/>
    </source>
</evidence>
<dbReference type="SUPFAM" id="SSF54928">
    <property type="entry name" value="RNA-binding domain, RBD"/>
    <property type="match status" value="1"/>
</dbReference>
<dbReference type="GO" id="GO:0071004">
    <property type="term" value="C:U2-type prespliceosome"/>
    <property type="evidence" value="ECO:0007669"/>
    <property type="project" value="EnsemblFungi"/>
</dbReference>
<dbReference type="GO" id="GO:0000398">
    <property type="term" value="P:mRNA splicing, via spliceosome"/>
    <property type="evidence" value="ECO:0007669"/>
    <property type="project" value="EnsemblFungi"/>
</dbReference>
<evidence type="ECO:0000256" key="1">
    <source>
        <dbReference type="ARBA" id="ARBA00004123"/>
    </source>
</evidence>
<dbReference type="GO" id="GO:0005685">
    <property type="term" value="C:U1 snRNP"/>
    <property type="evidence" value="ECO:0007669"/>
    <property type="project" value="EnsemblFungi"/>
</dbReference>
<keyword evidence="9" id="KW-1185">Reference proteome</keyword>
<dbReference type="FunFam" id="3.30.70.330:FF:000132">
    <property type="entry name" value="Small nuclear ribonucleoprotein U11/U12 subunit 35"/>
    <property type="match status" value="1"/>
</dbReference>
<dbReference type="RefSeq" id="XP_020048413.1">
    <property type="nucleotide sequence ID" value="XM_020191052.1"/>
</dbReference>
<dbReference type="InterPro" id="IPR051183">
    <property type="entry name" value="U1_U11-U12_snRNP_70-35kDa"/>
</dbReference>
<keyword evidence="3" id="KW-0539">Nucleus</keyword>
<feature type="compositionally biased region" description="Basic and acidic residues" evidence="6">
    <location>
        <begin position="269"/>
        <end position="301"/>
    </location>
</feature>
<dbReference type="InterPro" id="IPR035979">
    <property type="entry name" value="RBD_domain_sf"/>
</dbReference>
<evidence type="ECO:0000313" key="9">
    <source>
        <dbReference type="Proteomes" id="UP000095038"/>
    </source>
</evidence>
<dbReference type="GO" id="GO:0003729">
    <property type="term" value="F:mRNA binding"/>
    <property type="evidence" value="ECO:0007669"/>
    <property type="project" value="EnsemblFungi"/>
</dbReference>
<dbReference type="GeneID" id="30964688"/>
<name>A0A1D2VKH6_9ASCO</name>
<dbReference type="FunCoup" id="A0A1D2VKH6">
    <property type="interactions" value="427"/>
</dbReference>
<keyword evidence="2 5" id="KW-0694">RNA-binding</keyword>
<dbReference type="OrthoDB" id="4207594at2759"/>
<dbReference type="PANTHER" id="PTHR13952">
    <property type="entry name" value="U1 SMALL NUCLEAR RIBONUCLEOPROTEIN 70 KD"/>
    <property type="match status" value="1"/>
</dbReference>
<dbReference type="GO" id="GO:0030619">
    <property type="term" value="F:U1 snRNA binding"/>
    <property type="evidence" value="ECO:0007669"/>
    <property type="project" value="EnsemblFungi"/>
</dbReference>
<dbReference type="EMBL" id="KV454478">
    <property type="protein sequence ID" value="ODV62106.1"/>
    <property type="molecule type" value="Genomic_DNA"/>
</dbReference>
<dbReference type="STRING" id="1344418.A0A1D2VKH6"/>
<dbReference type="Pfam" id="PF12220">
    <property type="entry name" value="U1snRNP70_N"/>
    <property type="match status" value="1"/>
</dbReference>
<dbReference type="InterPro" id="IPR012677">
    <property type="entry name" value="Nucleotide-bd_a/b_plait_sf"/>
</dbReference>
<dbReference type="InterPro" id="IPR022023">
    <property type="entry name" value="U1snRNP70_N"/>
</dbReference>
<evidence type="ECO:0000259" key="7">
    <source>
        <dbReference type="PROSITE" id="PS50102"/>
    </source>
</evidence>
<keyword evidence="4" id="KW-0687">Ribonucleoprotein</keyword>
<evidence type="ECO:0000256" key="5">
    <source>
        <dbReference type="PROSITE-ProRule" id="PRU00176"/>
    </source>
</evidence>
<dbReference type="Gene3D" id="3.30.70.330">
    <property type="match status" value="1"/>
</dbReference>
<proteinExistence type="predicted"/>
<feature type="compositionally biased region" description="Low complexity" evidence="6">
    <location>
        <begin position="244"/>
        <end position="256"/>
    </location>
</feature>
<dbReference type="GO" id="GO:0071011">
    <property type="term" value="C:precatalytic spliceosome"/>
    <property type="evidence" value="ECO:0007669"/>
    <property type="project" value="TreeGrafter"/>
</dbReference>
<organism evidence="8 9">
    <name type="scientific">Ascoidea rubescens DSM 1968</name>
    <dbReference type="NCBI Taxonomy" id="1344418"/>
    <lineage>
        <taxon>Eukaryota</taxon>
        <taxon>Fungi</taxon>
        <taxon>Dikarya</taxon>
        <taxon>Ascomycota</taxon>
        <taxon>Saccharomycotina</taxon>
        <taxon>Saccharomycetes</taxon>
        <taxon>Ascoideaceae</taxon>
        <taxon>Ascoidea</taxon>
    </lineage>
</organism>
<protein>
    <submittedName>
        <fullName evidence="8">RNA-binding domain-containing protein</fullName>
    </submittedName>
</protein>
<dbReference type="InParanoid" id="A0A1D2VKH6"/>
<feature type="domain" description="RRM" evidence="7">
    <location>
        <begin position="107"/>
        <end position="189"/>
    </location>
</feature>
<evidence type="ECO:0000256" key="4">
    <source>
        <dbReference type="ARBA" id="ARBA00023274"/>
    </source>
</evidence>
<dbReference type="GO" id="GO:0000243">
    <property type="term" value="C:commitment complex"/>
    <property type="evidence" value="ECO:0007669"/>
    <property type="project" value="EnsemblFungi"/>
</dbReference>
<dbReference type="Proteomes" id="UP000095038">
    <property type="component" value="Unassembled WGS sequence"/>
</dbReference>
<feature type="region of interest" description="Disordered" evidence="6">
    <location>
        <begin position="212"/>
        <end position="311"/>
    </location>
</feature>
<dbReference type="InterPro" id="IPR000504">
    <property type="entry name" value="RRM_dom"/>
</dbReference>
<reference evidence="9" key="1">
    <citation type="submission" date="2016-05" db="EMBL/GenBank/DDBJ databases">
        <title>Comparative genomics of biotechnologically important yeasts.</title>
        <authorList>
            <consortium name="DOE Joint Genome Institute"/>
            <person name="Riley R."/>
            <person name="Haridas S."/>
            <person name="Wolfe K.H."/>
            <person name="Lopes M.R."/>
            <person name="Hittinger C.T."/>
            <person name="Goker M."/>
            <person name="Salamov A."/>
            <person name="Wisecaver J."/>
            <person name="Long T.M."/>
            <person name="Aerts A.L."/>
            <person name="Barry K."/>
            <person name="Choi C."/>
            <person name="Clum A."/>
            <person name="Coughlan A.Y."/>
            <person name="Deshpande S."/>
            <person name="Douglass A.P."/>
            <person name="Hanson S.J."/>
            <person name="Klenk H.-P."/>
            <person name="Labutti K."/>
            <person name="Lapidus A."/>
            <person name="Lindquist E."/>
            <person name="Lipzen A."/>
            <person name="Meier-Kolthoff J.P."/>
            <person name="Ohm R.A."/>
            <person name="Otillar R.P."/>
            <person name="Pangilinan J."/>
            <person name="Peng Y."/>
            <person name="Rokas A."/>
            <person name="Rosa C.A."/>
            <person name="Scheuner C."/>
            <person name="Sibirny A.A."/>
            <person name="Slot J.C."/>
            <person name="Stielow J.B."/>
            <person name="Sun H."/>
            <person name="Kurtzman C.P."/>
            <person name="Blackwell M."/>
            <person name="Grigoriev I.V."/>
            <person name="Jeffries T.W."/>
        </authorList>
    </citation>
    <scope>NUCLEOTIDE SEQUENCE [LARGE SCALE GENOMIC DNA]</scope>
    <source>
        <strain evidence="9">DSM 1968</strain>
    </source>
</reference>
<dbReference type="PANTHER" id="PTHR13952:SF5">
    <property type="entry name" value="U1 SMALL NUCLEAR RIBONUCLEOPROTEIN 70 KDA"/>
    <property type="match status" value="1"/>
</dbReference>
<dbReference type="PROSITE" id="PS50102">
    <property type="entry name" value="RRM"/>
    <property type="match status" value="1"/>
</dbReference>
<evidence type="ECO:0000256" key="6">
    <source>
        <dbReference type="SAM" id="MobiDB-lite"/>
    </source>
</evidence>
<evidence type="ECO:0000256" key="3">
    <source>
        <dbReference type="ARBA" id="ARBA00023242"/>
    </source>
</evidence>
<comment type="subcellular location">
    <subcellularLocation>
        <location evidence="1">Nucleus</location>
    </subcellularLocation>
</comment>
<evidence type="ECO:0000313" key="8">
    <source>
        <dbReference type="EMBL" id="ODV62106.1"/>
    </source>
</evidence>
<dbReference type="SMART" id="SM00360">
    <property type="entry name" value="RRM"/>
    <property type="match status" value="1"/>
</dbReference>
<dbReference type="Pfam" id="PF00076">
    <property type="entry name" value="RRM_1"/>
    <property type="match status" value="1"/>
</dbReference>
<sequence>MSNSDSLLPRKISQLFEPRPLLKYVQPIDVAPQKRSNQIISGMSSLIHDNVLKDYIENAKYEPTEGLQQKQIREKKEKKRLLNEKLKKDLDNWHPNHDSQIIGNPFKTLFLSRLPYDISEDDLHKIFDQYGEIKRIRIIEDKYNKNKKKGYAFILFERESDFIQALNSCKNLKIKNRLIIGDIERGRRMNNWLPRRLGGGLGGRGYTKRDFLSSSFPSNPTNLSHSSPSRNRYHGKPPSSTMRNNYSSYNNPINSSYKREYNSGSNFDYRQRDSMRDSTRDPMRDRERERYREKKIQHDKVYNQMNPRSYY</sequence>